<sequence>MNFVEELARGMEAMLLEMETHQQNPSSTSDGASTSSANAGGDPTRDKLFLSAWEDLFAKSMAGVSPEVPDSGEADTADAAGGSEDAFQKSLQEAAERLRRSDTELQAGPQADDDDLAALLDSGDDASLQNLLEGMMGQLMSKEVLYEPLKELNDKFPSYLTSNRDNLSASDLARYEAQHACASQIVAVFDDTGYKDDDPEMTTKIVALMSKMQEHGAPPAEIMGELPPGLDVGPDGAPKLPDECVIG</sequence>
<dbReference type="AlphaFoldDB" id="A0A9P5TBQ9"/>
<protein>
    <submittedName>
        <fullName evidence="2">Pex19 protein family-domain-containing protein</fullName>
    </submittedName>
</protein>
<evidence type="ECO:0000256" key="1">
    <source>
        <dbReference type="SAM" id="MobiDB-lite"/>
    </source>
</evidence>
<proteinExistence type="predicted"/>
<dbReference type="EMBL" id="WHVB01000004">
    <property type="protein sequence ID" value="KAF8483620.1"/>
    <property type="molecule type" value="Genomic_DNA"/>
</dbReference>
<dbReference type="PANTHER" id="PTHR12774">
    <property type="entry name" value="PEROXISOMAL BIOGENESIS FACTOR 19"/>
    <property type="match status" value="1"/>
</dbReference>
<dbReference type="Proteomes" id="UP000759537">
    <property type="component" value="Unassembled WGS sequence"/>
</dbReference>
<dbReference type="GO" id="GO:0005778">
    <property type="term" value="C:peroxisomal membrane"/>
    <property type="evidence" value="ECO:0007669"/>
    <property type="project" value="TreeGrafter"/>
</dbReference>
<feature type="compositionally biased region" description="Low complexity" evidence="1">
    <location>
        <begin position="26"/>
        <end position="42"/>
    </location>
</feature>
<dbReference type="GO" id="GO:0033328">
    <property type="term" value="F:peroxisome membrane targeting sequence binding"/>
    <property type="evidence" value="ECO:0007669"/>
    <property type="project" value="TreeGrafter"/>
</dbReference>
<feature type="region of interest" description="Disordered" evidence="1">
    <location>
        <begin position="17"/>
        <end position="45"/>
    </location>
</feature>
<name>A0A9P5TBQ9_9AGAM</name>
<comment type="caution">
    <text evidence="2">The sequence shown here is derived from an EMBL/GenBank/DDBJ whole genome shotgun (WGS) entry which is preliminary data.</text>
</comment>
<reference evidence="2" key="1">
    <citation type="submission" date="2019-10" db="EMBL/GenBank/DDBJ databases">
        <authorList>
            <consortium name="DOE Joint Genome Institute"/>
            <person name="Kuo A."/>
            <person name="Miyauchi S."/>
            <person name="Kiss E."/>
            <person name="Drula E."/>
            <person name="Kohler A."/>
            <person name="Sanchez-Garcia M."/>
            <person name="Andreopoulos B."/>
            <person name="Barry K.W."/>
            <person name="Bonito G."/>
            <person name="Buee M."/>
            <person name="Carver A."/>
            <person name="Chen C."/>
            <person name="Cichocki N."/>
            <person name="Clum A."/>
            <person name="Culley D."/>
            <person name="Crous P.W."/>
            <person name="Fauchery L."/>
            <person name="Girlanda M."/>
            <person name="Hayes R."/>
            <person name="Keri Z."/>
            <person name="LaButti K."/>
            <person name="Lipzen A."/>
            <person name="Lombard V."/>
            <person name="Magnuson J."/>
            <person name="Maillard F."/>
            <person name="Morin E."/>
            <person name="Murat C."/>
            <person name="Nolan M."/>
            <person name="Ohm R."/>
            <person name="Pangilinan J."/>
            <person name="Pereira M."/>
            <person name="Perotto S."/>
            <person name="Peter M."/>
            <person name="Riley R."/>
            <person name="Sitrit Y."/>
            <person name="Stielow B."/>
            <person name="Szollosi G."/>
            <person name="Zifcakova L."/>
            <person name="Stursova M."/>
            <person name="Spatafora J.W."/>
            <person name="Tedersoo L."/>
            <person name="Vaario L.-M."/>
            <person name="Yamada A."/>
            <person name="Yan M."/>
            <person name="Wang P."/>
            <person name="Xu J."/>
            <person name="Bruns T."/>
            <person name="Baldrian P."/>
            <person name="Vilgalys R."/>
            <person name="Henrissat B."/>
            <person name="Grigoriev I.V."/>
            <person name="Hibbett D."/>
            <person name="Nagy L.G."/>
            <person name="Martin F.M."/>
        </authorList>
    </citation>
    <scope>NUCLEOTIDE SEQUENCE</scope>
    <source>
        <strain evidence="2">Prilba</strain>
    </source>
</reference>
<organism evidence="2 3">
    <name type="scientific">Russula ochroleuca</name>
    <dbReference type="NCBI Taxonomy" id="152965"/>
    <lineage>
        <taxon>Eukaryota</taxon>
        <taxon>Fungi</taxon>
        <taxon>Dikarya</taxon>
        <taxon>Basidiomycota</taxon>
        <taxon>Agaricomycotina</taxon>
        <taxon>Agaricomycetes</taxon>
        <taxon>Russulales</taxon>
        <taxon>Russulaceae</taxon>
        <taxon>Russula</taxon>
    </lineage>
</organism>
<evidence type="ECO:0000313" key="3">
    <source>
        <dbReference type="Proteomes" id="UP000759537"/>
    </source>
</evidence>
<evidence type="ECO:0000313" key="2">
    <source>
        <dbReference type="EMBL" id="KAF8483620.1"/>
    </source>
</evidence>
<dbReference type="InterPro" id="IPR006708">
    <property type="entry name" value="Pex19"/>
</dbReference>
<dbReference type="Gene3D" id="1.20.120.900">
    <property type="entry name" value="Pex19, mPTS binding domain"/>
    <property type="match status" value="1"/>
</dbReference>
<reference evidence="2" key="2">
    <citation type="journal article" date="2020" name="Nat. Commun.">
        <title>Large-scale genome sequencing of mycorrhizal fungi provides insights into the early evolution of symbiotic traits.</title>
        <authorList>
            <person name="Miyauchi S."/>
            <person name="Kiss E."/>
            <person name="Kuo A."/>
            <person name="Drula E."/>
            <person name="Kohler A."/>
            <person name="Sanchez-Garcia M."/>
            <person name="Morin E."/>
            <person name="Andreopoulos B."/>
            <person name="Barry K.W."/>
            <person name="Bonito G."/>
            <person name="Buee M."/>
            <person name="Carver A."/>
            <person name="Chen C."/>
            <person name="Cichocki N."/>
            <person name="Clum A."/>
            <person name="Culley D."/>
            <person name="Crous P.W."/>
            <person name="Fauchery L."/>
            <person name="Girlanda M."/>
            <person name="Hayes R.D."/>
            <person name="Keri Z."/>
            <person name="LaButti K."/>
            <person name="Lipzen A."/>
            <person name="Lombard V."/>
            <person name="Magnuson J."/>
            <person name="Maillard F."/>
            <person name="Murat C."/>
            <person name="Nolan M."/>
            <person name="Ohm R.A."/>
            <person name="Pangilinan J."/>
            <person name="Pereira M.F."/>
            <person name="Perotto S."/>
            <person name="Peter M."/>
            <person name="Pfister S."/>
            <person name="Riley R."/>
            <person name="Sitrit Y."/>
            <person name="Stielow J.B."/>
            <person name="Szollosi G."/>
            <person name="Zifcakova L."/>
            <person name="Stursova M."/>
            <person name="Spatafora J.W."/>
            <person name="Tedersoo L."/>
            <person name="Vaario L.M."/>
            <person name="Yamada A."/>
            <person name="Yan M."/>
            <person name="Wang P."/>
            <person name="Xu J."/>
            <person name="Bruns T."/>
            <person name="Baldrian P."/>
            <person name="Vilgalys R."/>
            <person name="Dunand C."/>
            <person name="Henrissat B."/>
            <person name="Grigoriev I.V."/>
            <person name="Hibbett D."/>
            <person name="Nagy L.G."/>
            <person name="Martin F.M."/>
        </authorList>
    </citation>
    <scope>NUCLEOTIDE SEQUENCE</scope>
    <source>
        <strain evidence="2">Prilba</strain>
    </source>
</reference>
<dbReference type="InterPro" id="IPR038322">
    <property type="entry name" value="Pex19_C_sf"/>
</dbReference>
<dbReference type="OrthoDB" id="21292at2759"/>
<gene>
    <name evidence="2" type="ORF">DFH94DRAFT_723036</name>
</gene>
<dbReference type="GO" id="GO:0045046">
    <property type="term" value="P:protein import into peroxisome membrane"/>
    <property type="evidence" value="ECO:0007669"/>
    <property type="project" value="TreeGrafter"/>
</dbReference>
<feature type="region of interest" description="Disordered" evidence="1">
    <location>
        <begin position="218"/>
        <end position="247"/>
    </location>
</feature>
<dbReference type="Pfam" id="PF04614">
    <property type="entry name" value="Pex19"/>
    <property type="match status" value="1"/>
</dbReference>
<accession>A0A9P5TBQ9</accession>
<dbReference type="PANTHER" id="PTHR12774:SF2">
    <property type="entry name" value="PEROXISOMAL BIOGENESIS FACTOR 19"/>
    <property type="match status" value="1"/>
</dbReference>
<keyword evidence="3" id="KW-1185">Reference proteome</keyword>